<proteinExistence type="predicted"/>
<sequence length="330" mass="36401">MRHHNSYETAVVGCQQCMHAYSERAWARLSPREQMPKKRRSQILGHITAFDHIYAINIYESIKRATESTISWLVETALDRGCNVQLLPDSEPRAPHAKPPKKSQLKEKVRKEAKDAAKPAAKVAGPMSQSASPRIVSEQEIIRLASLLQEQQEELVVPKRFLTDMRRAFLGRRLFADKYSREEPDSPGNAPHAHFAEVLGKLVGVLEPLLCVKSASGVIEAANVDVGAKFLDSFDVLALPNNEQEKNDGAPGDAAFVADAAKSAPTSSLDPPPVLYSTEVNDAEELQLQDIRQRGYKLCPQHLVPVLRKPWISSGSCCGNTGHRNCLGQA</sequence>
<protein>
    <recommendedName>
        <fullName evidence="2">DUF6604 domain-containing protein</fullName>
    </recommendedName>
</protein>
<evidence type="ECO:0000313" key="3">
    <source>
        <dbReference type="EMBL" id="KAF1923850.1"/>
    </source>
</evidence>
<dbReference type="PANTHER" id="PTHR38795">
    <property type="entry name" value="DUF6604 DOMAIN-CONTAINING PROTEIN"/>
    <property type="match status" value="1"/>
</dbReference>
<evidence type="ECO:0000259" key="2">
    <source>
        <dbReference type="Pfam" id="PF20253"/>
    </source>
</evidence>
<feature type="domain" description="DUF6604" evidence="2">
    <location>
        <begin position="62"/>
        <end position="253"/>
    </location>
</feature>
<gene>
    <name evidence="3" type="ORF">M421DRAFT_95808</name>
</gene>
<dbReference type="AlphaFoldDB" id="A0A6A5R9C2"/>
<dbReference type="Proteomes" id="UP000800082">
    <property type="component" value="Unassembled WGS sequence"/>
</dbReference>
<dbReference type="InterPro" id="IPR046539">
    <property type="entry name" value="DUF6604"/>
</dbReference>
<feature type="region of interest" description="Disordered" evidence="1">
    <location>
        <begin position="85"/>
        <end position="129"/>
    </location>
</feature>
<dbReference type="GeneID" id="54356010"/>
<dbReference type="RefSeq" id="XP_033444103.1">
    <property type="nucleotide sequence ID" value="XM_033598343.1"/>
</dbReference>
<name>A0A6A5R9C2_9PLEO</name>
<organism evidence="3 4">
    <name type="scientific">Didymella exigua CBS 183.55</name>
    <dbReference type="NCBI Taxonomy" id="1150837"/>
    <lineage>
        <taxon>Eukaryota</taxon>
        <taxon>Fungi</taxon>
        <taxon>Dikarya</taxon>
        <taxon>Ascomycota</taxon>
        <taxon>Pezizomycotina</taxon>
        <taxon>Dothideomycetes</taxon>
        <taxon>Pleosporomycetidae</taxon>
        <taxon>Pleosporales</taxon>
        <taxon>Pleosporineae</taxon>
        <taxon>Didymellaceae</taxon>
        <taxon>Didymella</taxon>
    </lineage>
</organism>
<keyword evidence="4" id="KW-1185">Reference proteome</keyword>
<dbReference type="Pfam" id="PF20253">
    <property type="entry name" value="DUF6604"/>
    <property type="match status" value="1"/>
</dbReference>
<evidence type="ECO:0000256" key="1">
    <source>
        <dbReference type="SAM" id="MobiDB-lite"/>
    </source>
</evidence>
<accession>A0A6A5R9C2</accession>
<reference evidence="3" key="1">
    <citation type="journal article" date="2020" name="Stud. Mycol.">
        <title>101 Dothideomycetes genomes: a test case for predicting lifestyles and emergence of pathogens.</title>
        <authorList>
            <person name="Haridas S."/>
            <person name="Albert R."/>
            <person name="Binder M."/>
            <person name="Bloem J."/>
            <person name="Labutti K."/>
            <person name="Salamov A."/>
            <person name="Andreopoulos B."/>
            <person name="Baker S."/>
            <person name="Barry K."/>
            <person name="Bills G."/>
            <person name="Bluhm B."/>
            <person name="Cannon C."/>
            <person name="Castanera R."/>
            <person name="Culley D."/>
            <person name="Daum C."/>
            <person name="Ezra D."/>
            <person name="Gonzalez J."/>
            <person name="Henrissat B."/>
            <person name="Kuo A."/>
            <person name="Liang C."/>
            <person name="Lipzen A."/>
            <person name="Lutzoni F."/>
            <person name="Magnuson J."/>
            <person name="Mondo S."/>
            <person name="Nolan M."/>
            <person name="Ohm R."/>
            <person name="Pangilinan J."/>
            <person name="Park H.-J."/>
            <person name="Ramirez L."/>
            <person name="Alfaro M."/>
            <person name="Sun H."/>
            <person name="Tritt A."/>
            <person name="Yoshinaga Y."/>
            <person name="Zwiers L.-H."/>
            <person name="Turgeon B."/>
            <person name="Goodwin S."/>
            <person name="Spatafora J."/>
            <person name="Crous P."/>
            <person name="Grigoriev I."/>
        </authorList>
    </citation>
    <scope>NUCLEOTIDE SEQUENCE</scope>
    <source>
        <strain evidence="3">CBS 183.55</strain>
    </source>
</reference>
<feature type="compositionally biased region" description="Basic and acidic residues" evidence="1">
    <location>
        <begin position="104"/>
        <end position="117"/>
    </location>
</feature>
<dbReference type="EMBL" id="ML979000">
    <property type="protein sequence ID" value="KAF1923850.1"/>
    <property type="molecule type" value="Genomic_DNA"/>
</dbReference>
<dbReference type="PANTHER" id="PTHR38795:SF1">
    <property type="entry name" value="DUF6604 DOMAIN-CONTAINING PROTEIN"/>
    <property type="match status" value="1"/>
</dbReference>
<evidence type="ECO:0000313" key="4">
    <source>
        <dbReference type="Proteomes" id="UP000800082"/>
    </source>
</evidence>